<comment type="caution">
    <text evidence="1">The sequence shown here is derived from an EMBL/GenBank/DDBJ whole genome shotgun (WGS) entry which is preliminary data.</text>
</comment>
<keyword evidence="2" id="KW-1185">Reference proteome</keyword>
<dbReference type="AlphaFoldDB" id="A0A9P5ZER9"/>
<sequence>MPEYIELYASYWLVNHFIHSVQPECHLVLRAIIIDATDPEQACSPSHLLVCKGFPYPFAQGAKVPQGSRGSQNNIYPPISCNIPDTHLKLKDMHFHSRSLILHFTSSSEDASVTREWWMQVQMLTHTIIQVYAVLDFHERICKVPKKACRFRVAMALDLGEYVMVFLLLDNMFGVWYSQTQSLLTTYLLALECIQLQRYFTVQVYAKDCTWLPTHHQTQYDELRQCLDSSIQEEEAPIVHSVENGWFDPYEPLLIAAGLEKAKNLGHIIYEKASWVAGGGRVWEDCPLDVYNIMPTEYVYLLPLKYFSSLLKSWTNCYLYNTDHKSFWCTMGNLPANTLPYSRQSVEVEQPCVTIVLPDQQKKELFENIVLYRKGYAVGPLDYCGIAQIHCKKVAIYFFKMLLEASFDRRRHLKIGKQKTTNLQAAKQKQASQEAKENIPEHSLSYDTTCMV</sequence>
<dbReference type="EMBL" id="MU154860">
    <property type="protein sequence ID" value="KAF9486912.1"/>
    <property type="molecule type" value="Genomic_DNA"/>
</dbReference>
<name>A0A9P5ZER9_PLEER</name>
<protein>
    <submittedName>
        <fullName evidence="1">Uncharacterized protein</fullName>
    </submittedName>
</protein>
<gene>
    <name evidence="1" type="ORF">BDN71DRAFT_1553085</name>
</gene>
<accession>A0A9P5ZER9</accession>
<organism evidence="1 2">
    <name type="scientific">Pleurotus eryngii</name>
    <name type="common">Boletus of the steppes</name>
    <dbReference type="NCBI Taxonomy" id="5323"/>
    <lineage>
        <taxon>Eukaryota</taxon>
        <taxon>Fungi</taxon>
        <taxon>Dikarya</taxon>
        <taxon>Basidiomycota</taxon>
        <taxon>Agaricomycotina</taxon>
        <taxon>Agaricomycetes</taxon>
        <taxon>Agaricomycetidae</taxon>
        <taxon>Agaricales</taxon>
        <taxon>Pleurotineae</taxon>
        <taxon>Pleurotaceae</taxon>
        <taxon>Pleurotus</taxon>
    </lineage>
</organism>
<dbReference type="OrthoDB" id="3268838at2759"/>
<evidence type="ECO:0000313" key="1">
    <source>
        <dbReference type="EMBL" id="KAF9486912.1"/>
    </source>
</evidence>
<dbReference type="Proteomes" id="UP000807025">
    <property type="component" value="Unassembled WGS sequence"/>
</dbReference>
<reference evidence="1" key="1">
    <citation type="submission" date="2020-11" db="EMBL/GenBank/DDBJ databases">
        <authorList>
            <consortium name="DOE Joint Genome Institute"/>
            <person name="Ahrendt S."/>
            <person name="Riley R."/>
            <person name="Andreopoulos W."/>
            <person name="Labutti K."/>
            <person name="Pangilinan J."/>
            <person name="Ruiz-Duenas F.J."/>
            <person name="Barrasa J.M."/>
            <person name="Sanchez-Garcia M."/>
            <person name="Camarero S."/>
            <person name="Miyauchi S."/>
            <person name="Serrano A."/>
            <person name="Linde D."/>
            <person name="Babiker R."/>
            <person name="Drula E."/>
            <person name="Ayuso-Fernandez I."/>
            <person name="Pacheco R."/>
            <person name="Padilla G."/>
            <person name="Ferreira P."/>
            <person name="Barriuso J."/>
            <person name="Kellner H."/>
            <person name="Castanera R."/>
            <person name="Alfaro M."/>
            <person name="Ramirez L."/>
            <person name="Pisabarro A.G."/>
            <person name="Kuo A."/>
            <person name="Tritt A."/>
            <person name="Lipzen A."/>
            <person name="He G."/>
            <person name="Yan M."/>
            <person name="Ng V."/>
            <person name="Cullen D."/>
            <person name="Martin F."/>
            <person name="Rosso M.-N."/>
            <person name="Henrissat B."/>
            <person name="Hibbett D."/>
            <person name="Martinez A.T."/>
            <person name="Grigoriev I.V."/>
        </authorList>
    </citation>
    <scope>NUCLEOTIDE SEQUENCE</scope>
    <source>
        <strain evidence="1">ATCC 90797</strain>
    </source>
</reference>
<evidence type="ECO:0000313" key="2">
    <source>
        <dbReference type="Proteomes" id="UP000807025"/>
    </source>
</evidence>
<proteinExistence type="predicted"/>